<sequence length="155" mass="17916">MIKLHKLLGNRWSLIAGRLPRRTVNDIKNYWNTQMQKKLISKREKVKAKVQKAMESRITQPKPRTLSKKQPQMRSKTTIIDNTQTRDNLTKPFPTSAQPGDGGGTWWLDNMMVDMEITWSIGGYTEQPGLRTTGDSSIQENQRNWSDIFINNVDL</sequence>
<dbReference type="EMBL" id="CM045758">
    <property type="protein sequence ID" value="KAI8031716.1"/>
    <property type="molecule type" value="Genomic_DNA"/>
</dbReference>
<evidence type="ECO:0000313" key="2">
    <source>
        <dbReference type="Proteomes" id="UP001060215"/>
    </source>
</evidence>
<dbReference type="Proteomes" id="UP001060215">
    <property type="component" value="Chromosome 1"/>
</dbReference>
<keyword evidence="2" id="KW-1185">Reference proteome</keyword>
<proteinExistence type="predicted"/>
<comment type="caution">
    <text evidence="1">The sequence shown here is derived from an EMBL/GenBank/DDBJ whole genome shotgun (WGS) entry which is preliminary data.</text>
</comment>
<reference evidence="1 2" key="1">
    <citation type="journal article" date="2022" name="Plant J.">
        <title>Chromosome-level genome of Camellia lanceoleosa provides a valuable resource for understanding genome evolution and self-incompatibility.</title>
        <authorList>
            <person name="Gong W."/>
            <person name="Xiao S."/>
            <person name="Wang L."/>
            <person name="Liao Z."/>
            <person name="Chang Y."/>
            <person name="Mo W."/>
            <person name="Hu G."/>
            <person name="Li W."/>
            <person name="Zhao G."/>
            <person name="Zhu H."/>
            <person name="Hu X."/>
            <person name="Ji K."/>
            <person name="Xiang X."/>
            <person name="Song Q."/>
            <person name="Yuan D."/>
            <person name="Jin S."/>
            <person name="Zhang L."/>
        </authorList>
    </citation>
    <scope>NUCLEOTIDE SEQUENCE [LARGE SCALE GENOMIC DNA]</scope>
    <source>
        <strain evidence="1">SQ_2022a</strain>
    </source>
</reference>
<organism evidence="1 2">
    <name type="scientific">Camellia lanceoleosa</name>
    <dbReference type="NCBI Taxonomy" id="1840588"/>
    <lineage>
        <taxon>Eukaryota</taxon>
        <taxon>Viridiplantae</taxon>
        <taxon>Streptophyta</taxon>
        <taxon>Embryophyta</taxon>
        <taxon>Tracheophyta</taxon>
        <taxon>Spermatophyta</taxon>
        <taxon>Magnoliopsida</taxon>
        <taxon>eudicotyledons</taxon>
        <taxon>Gunneridae</taxon>
        <taxon>Pentapetalae</taxon>
        <taxon>asterids</taxon>
        <taxon>Ericales</taxon>
        <taxon>Theaceae</taxon>
        <taxon>Camellia</taxon>
    </lineage>
</organism>
<name>A0ACC0J5Y6_9ERIC</name>
<gene>
    <name evidence="1" type="ORF">LOK49_LG01G03044</name>
</gene>
<evidence type="ECO:0000313" key="1">
    <source>
        <dbReference type="EMBL" id="KAI8031716.1"/>
    </source>
</evidence>
<protein>
    <submittedName>
        <fullName evidence="1">Transcription factor MYB113</fullName>
    </submittedName>
</protein>
<accession>A0ACC0J5Y6</accession>